<dbReference type="InterPro" id="IPR051918">
    <property type="entry name" value="STPP_CPPED1"/>
</dbReference>
<sequence length="610" mass="65570">MRRIALLAAAGLLASPAAALAEPAGKSTLQETIRVQGGYGKGPYHPLERGGGERYTVRTTLAPAGRARARARRSLAFFGQLTDPQIADEMSPARVELLDPAGGAVSASWRPQEALGTHVFDATIRNVNRNRVSPVKQGDGKRARLGFAITTGDLPDNTQRNETQWMVSVLEGGRVDPFSGKPLTATNSCPGATPEQIAQMNDDVANRRYTGVQDYSGYPSAGADRQAGFWDPDVAPRGGAYASFPRYPGLMDRAQQPFTAEGLRMPWYSSRGNHDGLVQGNASASSPIFQAIVRGCLKIYPTQAFDPALLIGRSGDEALAAIGNPAFVGRLLSGAGRTPPDPDRAFVSKPEYKQLQGTGDRRHGFGFTAKDELTASRGTALYYSFSPRRGLRFVSLDTVAEGGGSEGNVDDPQYRWLVKTLRTAARRDELVIVYSHHTLETTTNRTPDEEAGCDNPQGAGCDGDPRRSTPLHLGLSGRASIRDLLLANPHVIAYVNGHTHRNAVKAFKRGRSGFWQVNTASHVDFPQQSRTLELLDNRDGTLSLFGTILDTAAPIAEPPPGPAAAFSDTQLSSLARTLAANDPQTRPVTSGDGPGRKSDRNVELLIRDPR</sequence>
<feature type="chain" id="PRO_5045843808" evidence="2">
    <location>
        <begin position="22"/>
        <end position="610"/>
    </location>
</feature>
<dbReference type="PANTHER" id="PTHR43143">
    <property type="entry name" value="METALLOPHOSPHOESTERASE, CALCINEURIN SUPERFAMILY"/>
    <property type="match status" value="1"/>
</dbReference>
<dbReference type="Proteomes" id="UP001284601">
    <property type="component" value="Unassembled WGS sequence"/>
</dbReference>
<dbReference type="PANTHER" id="PTHR43143:SF1">
    <property type="entry name" value="SERINE_THREONINE-PROTEIN PHOSPHATASE CPPED1"/>
    <property type="match status" value="1"/>
</dbReference>
<evidence type="ECO:0000256" key="2">
    <source>
        <dbReference type="SAM" id="SignalP"/>
    </source>
</evidence>
<feature type="compositionally biased region" description="Basic and acidic residues" evidence="1">
    <location>
        <begin position="594"/>
        <end position="610"/>
    </location>
</feature>
<keyword evidence="4" id="KW-1185">Reference proteome</keyword>
<name>A0ABU4HRX3_9ACTN</name>
<keyword evidence="2" id="KW-0732">Signal</keyword>
<dbReference type="EMBL" id="JAWSTH010000046">
    <property type="protein sequence ID" value="MDW5596058.1"/>
    <property type="molecule type" value="Genomic_DNA"/>
</dbReference>
<comment type="caution">
    <text evidence="3">The sequence shown here is derived from an EMBL/GenBank/DDBJ whole genome shotgun (WGS) entry which is preliminary data.</text>
</comment>
<organism evidence="3 4">
    <name type="scientific">Conexibacter stalactiti</name>
    <dbReference type="NCBI Taxonomy" id="1940611"/>
    <lineage>
        <taxon>Bacteria</taxon>
        <taxon>Bacillati</taxon>
        <taxon>Actinomycetota</taxon>
        <taxon>Thermoleophilia</taxon>
        <taxon>Solirubrobacterales</taxon>
        <taxon>Conexibacteraceae</taxon>
        <taxon>Conexibacter</taxon>
    </lineage>
</organism>
<dbReference type="SUPFAM" id="SSF56300">
    <property type="entry name" value="Metallo-dependent phosphatases"/>
    <property type="match status" value="1"/>
</dbReference>
<proteinExistence type="predicted"/>
<accession>A0ABU4HRX3</accession>
<gene>
    <name evidence="3" type="ORF">R7226_17055</name>
</gene>
<evidence type="ECO:0000313" key="3">
    <source>
        <dbReference type="EMBL" id="MDW5596058.1"/>
    </source>
</evidence>
<feature type="region of interest" description="Disordered" evidence="1">
    <location>
        <begin position="443"/>
        <end position="467"/>
    </location>
</feature>
<dbReference type="RefSeq" id="WP_318598436.1">
    <property type="nucleotide sequence ID" value="NZ_JAWSTH010000046.1"/>
</dbReference>
<dbReference type="InterPro" id="IPR029052">
    <property type="entry name" value="Metallo-depent_PP-like"/>
</dbReference>
<evidence type="ECO:0000313" key="4">
    <source>
        <dbReference type="Proteomes" id="UP001284601"/>
    </source>
</evidence>
<reference evidence="3 4" key="2">
    <citation type="submission" date="2023-10" db="EMBL/GenBank/DDBJ databases">
        <authorList>
            <person name="Han X.F."/>
        </authorList>
    </citation>
    <scope>NUCLEOTIDE SEQUENCE [LARGE SCALE GENOMIC DNA]</scope>
    <source>
        <strain evidence="3 4">KCTC 39840</strain>
    </source>
</reference>
<evidence type="ECO:0000256" key="1">
    <source>
        <dbReference type="SAM" id="MobiDB-lite"/>
    </source>
</evidence>
<protein>
    <submittedName>
        <fullName evidence="3">Metallophosphoesterase</fullName>
    </submittedName>
</protein>
<dbReference type="Gene3D" id="3.60.21.10">
    <property type="match status" value="1"/>
</dbReference>
<reference evidence="4" key="1">
    <citation type="submission" date="2023-07" db="EMBL/GenBank/DDBJ databases">
        <title>Conexibacter stalactiti sp. nov., isolated from stalactites in a lava cave and emended description of the genus Conexibacter.</title>
        <authorList>
            <person name="Lee S.D."/>
        </authorList>
    </citation>
    <scope>NUCLEOTIDE SEQUENCE [LARGE SCALE GENOMIC DNA]</scope>
    <source>
        <strain evidence="4">KCTC 39840</strain>
    </source>
</reference>
<feature type="region of interest" description="Disordered" evidence="1">
    <location>
        <begin position="577"/>
        <end position="610"/>
    </location>
</feature>
<feature type="signal peptide" evidence="2">
    <location>
        <begin position="1"/>
        <end position="21"/>
    </location>
</feature>